<dbReference type="InterPro" id="IPR050249">
    <property type="entry name" value="Pseudomonas-type_ThrB"/>
</dbReference>
<gene>
    <name evidence="3" type="ORF">D2N39_10350</name>
</gene>
<evidence type="ECO:0000313" key="4">
    <source>
        <dbReference type="Proteomes" id="UP000266649"/>
    </source>
</evidence>
<dbReference type="Pfam" id="PF01636">
    <property type="entry name" value="APH"/>
    <property type="match status" value="1"/>
</dbReference>
<proteinExistence type="inferred from homology"/>
<keyword evidence="3" id="KW-0418">Kinase</keyword>
<dbReference type="Proteomes" id="UP000266649">
    <property type="component" value="Unassembled WGS sequence"/>
</dbReference>
<keyword evidence="3" id="KW-0808">Transferase</keyword>
<dbReference type="Gene3D" id="3.90.1200.10">
    <property type="match status" value="1"/>
</dbReference>
<reference evidence="3 4" key="1">
    <citation type="submission" date="2018-09" db="EMBL/GenBank/DDBJ databases">
        <title>Gemmobacter lutimaris sp. nov., a marine bacterium isolated from tidal flat.</title>
        <authorList>
            <person name="Lee D.W."/>
            <person name="Yoo Y."/>
            <person name="Kim J.-J."/>
            <person name="Kim B.S."/>
        </authorList>
    </citation>
    <scope>NUCLEOTIDE SEQUENCE [LARGE SCALE GENOMIC DNA]</scope>
    <source>
        <strain evidence="3 4">YJ-T1-11</strain>
    </source>
</reference>
<name>A0A398BWG8_9RHOB</name>
<comment type="similarity">
    <text evidence="1">Belongs to the pseudomonas-type ThrB family.</text>
</comment>
<evidence type="ECO:0000259" key="2">
    <source>
        <dbReference type="Pfam" id="PF01636"/>
    </source>
</evidence>
<dbReference type="GO" id="GO:0009088">
    <property type="term" value="P:threonine biosynthetic process"/>
    <property type="evidence" value="ECO:0007669"/>
    <property type="project" value="TreeGrafter"/>
</dbReference>
<feature type="domain" description="Aminoglycoside phosphotransferase" evidence="2">
    <location>
        <begin position="25"/>
        <end position="256"/>
    </location>
</feature>
<dbReference type="PANTHER" id="PTHR21064:SF6">
    <property type="entry name" value="AMINOGLYCOSIDE PHOSPHOTRANSFERASE DOMAIN-CONTAINING PROTEIN"/>
    <property type="match status" value="1"/>
</dbReference>
<evidence type="ECO:0000313" key="3">
    <source>
        <dbReference type="EMBL" id="RID91653.1"/>
    </source>
</evidence>
<sequence length="317" mass="34815">MPDLVRQALAAWGLQDCPATLIAARENQVFRVETPDRTLVLRLHRMGYRSQAELTSELDWMAELTRAGVPVPQPIPTQAGARCIEVQGQLVDMLTFLDASPLMANGQWNAAVDPTACARQIGATLARLHDLSDRWQQPASFTRPHWDAAGLIGAAPLWDRFWENPKLTAEQAKLFAHFKSRAAEHLARLGADPDYGLIHADAVPENVLVDASTVYLIDFDDGGFGYRLFDLATTANRLDRHDATGHASNAFLTGYIAVRPVDLAPLPLFRALRAMTYVGWVISRMDESGAAARGTRFIAEAETRALAYLDSIQGTPA</sequence>
<dbReference type="SUPFAM" id="SSF56112">
    <property type="entry name" value="Protein kinase-like (PK-like)"/>
    <property type="match status" value="1"/>
</dbReference>
<dbReference type="OrthoDB" id="241498at2"/>
<comment type="caution">
    <text evidence="3">The sequence shown here is derived from an EMBL/GenBank/DDBJ whole genome shotgun (WGS) entry which is preliminary data.</text>
</comment>
<dbReference type="Gene3D" id="3.30.200.20">
    <property type="entry name" value="Phosphorylase Kinase, domain 1"/>
    <property type="match status" value="1"/>
</dbReference>
<dbReference type="PANTHER" id="PTHR21064">
    <property type="entry name" value="AMINOGLYCOSIDE PHOSPHOTRANSFERASE DOMAIN-CONTAINING PROTEIN-RELATED"/>
    <property type="match status" value="1"/>
</dbReference>
<dbReference type="GO" id="GO:0004413">
    <property type="term" value="F:homoserine kinase activity"/>
    <property type="evidence" value="ECO:0007669"/>
    <property type="project" value="TreeGrafter"/>
</dbReference>
<dbReference type="AlphaFoldDB" id="A0A398BWG8"/>
<keyword evidence="4" id="KW-1185">Reference proteome</keyword>
<accession>A0A398BWG8</accession>
<protein>
    <submittedName>
        <fullName evidence="3">Homoserine kinase</fullName>
    </submittedName>
</protein>
<dbReference type="InterPro" id="IPR002575">
    <property type="entry name" value="Aminoglycoside_PTrfase"/>
</dbReference>
<evidence type="ECO:0000256" key="1">
    <source>
        <dbReference type="ARBA" id="ARBA00038240"/>
    </source>
</evidence>
<dbReference type="RefSeq" id="WP_119134717.1">
    <property type="nucleotide sequence ID" value="NZ_QXXQ01000005.1"/>
</dbReference>
<dbReference type="EMBL" id="QXXQ01000005">
    <property type="protein sequence ID" value="RID91653.1"/>
    <property type="molecule type" value="Genomic_DNA"/>
</dbReference>
<dbReference type="InterPro" id="IPR011009">
    <property type="entry name" value="Kinase-like_dom_sf"/>
</dbReference>
<organism evidence="3 4">
    <name type="scientific">Gemmobacter lutimaris</name>
    <dbReference type="NCBI Taxonomy" id="2306023"/>
    <lineage>
        <taxon>Bacteria</taxon>
        <taxon>Pseudomonadati</taxon>
        <taxon>Pseudomonadota</taxon>
        <taxon>Alphaproteobacteria</taxon>
        <taxon>Rhodobacterales</taxon>
        <taxon>Paracoccaceae</taxon>
        <taxon>Gemmobacter</taxon>
    </lineage>
</organism>